<protein>
    <submittedName>
        <fullName evidence="2">Uncharacterized protein</fullName>
    </submittedName>
</protein>
<keyword evidence="3" id="KW-1185">Reference proteome</keyword>
<gene>
    <name evidence="2" type="ORF">PHJA_002188100</name>
</gene>
<comment type="caution">
    <text evidence="2">The sequence shown here is derived from an EMBL/GenBank/DDBJ whole genome shotgun (WGS) entry which is preliminary data.</text>
</comment>
<reference evidence="2" key="1">
    <citation type="submission" date="2020-07" db="EMBL/GenBank/DDBJ databases">
        <title>Ethylene signaling mediates host invasion by parasitic plants.</title>
        <authorList>
            <person name="Yoshida S."/>
        </authorList>
    </citation>
    <scope>NUCLEOTIDE SEQUENCE</scope>
    <source>
        <strain evidence="2">Okayama</strain>
    </source>
</reference>
<name>A0A830CKV1_9LAMI</name>
<evidence type="ECO:0000256" key="1">
    <source>
        <dbReference type="SAM" id="MobiDB-lite"/>
    </source>
</evidence>
<organism evidence="2 3">
    <name type="scientific">Phtheirospermum japonicum</name>
    <dbReference type="NCBI Taxonomy" id="374723"/>
    <lineage>
        <taxon>Eukaryota</taxon>
        <taxon>Viridiplantae</taxon>
        <taxon>Streptophyta</taxon>
        <taxon>Embryophyta</taxon>
        <taxon>Tracheophyta</taxon>
        <taxon>Spermatophyta</taxon>
        <taxon>Magnoliopsida</taxon>
        <taxon>eudicotyledons</taxon>
        <taxon>Gunneridae</taxon>
        <taxon>Pentapetalae</taxon>
        <taxon>asterids</taxon>
        <taxon>lamiids</taxon>
        <taxon>Lamiales</taxon>
        <taxon>Orobanchaceae</taxon>
        <taxon>Orobanchaceae incertae sedis</taxon>
        <taxon>Phtheirospermum</taxon>
    </lineage>
</organism>
<dbReference type="AlphaFoldDB" id="A0A830CKV1"/>
<sequence length="110" mass="11799">MSPHVGRELGSMGLMVVVHSPMIGSFGDGSVKAISSSDKPKNQMVKGRCAFDDKVGEAPAETSDSEQHYSTEDDKFEPSFNLGEIELGQGTYTVDARAPIEVKLVNDIPV</sequence>
<accession>A0A830CKV1</accession>
<dbReference type="Proteomes" id="UP000653305">
    <property type="component" value="Unassembled WGS sequence"/>
</dbReference>
<evidence type="ECO:0000313" key="3">
    <source>
        <dbReference type="Proteomes" id="UP000653305"/>
    </source>
</evidence>
<dbReference type="EMBL" id="BMAC01000628">
    <property type="protein sequence ID" value="GFQ00441.1"/>
    <property type="molecule type" value="Genomic_DNA"/>
</dbReference>
<proteinExistence type="predicted"/>
<evidence type="ECO:0000313" key="2">
    <source>
        <dbReference type="EMBL" id="GFQ00441.1"/>
    </source>
</evidence>
<feature type="compositionally biased region" description="Basic and acidic residues" evidence="1">
    <location>
        <begin position="65"/>
        <end position="77"/>
    </location>
</feature>
<feature type="region of interest" description="Disordered" evidence="1">
    <location>
        <begin position="54"/>
        <end position="77"/>
    </location>
</feature>